<proteinExistence type="predicted"/>
<dbReference type="EMBL" id="CM056742">
    <property type="protein sequence ID" value="KAJ8681421.1"/>
    <property type="molecule type" value="Genomic_DNA"/>
</dbReference>
<accession>A0ACC2PEI3</accession>
<sequence length="150" mass="16324">MMIVNGERRESGRRKRQTRMELNRTNNDALVALKFSTADGHRGAVYLLGGYGRMWVLTDDGQADDQQARHRPAPPSTRLLRGQHHRAPTMPQRPNTDDGGLGQRRGSGGGADAAPSAYRASSVSGSGSTPDDARSRSTGYTPDHRDTPQQ</sequence>
<gene>
    <name evidence="1" type="ORF">QAD02_017208</name>
</gene>
<dbReference type="Proteomes" id="UP001239111">
    <property type="component" value="Chromosome 2"/>
</dbReference>
<evidence type="ECO:0000313" key="1">
    <source>
        <dbReference type="EMBL" id="KAJ8681421.1"/>
    </source>
</evidence>
<keyword evidence="2" id="KW-1185">Reference proteome</keyword>
<name>A0ACC2PEI3_9HYME</name>
<organism evidence="1 2">
    <name type="scientific">Eretmocerus hayati</name>
    <dbReference type="NCBI Taxonomy" id="131215"/>
    <lineage>
        <taxon>Eukaryota</taxon>
        <taxon>Metazoa</taxon>
        <taxon>Ecdysozoa</taxon>
        <taxon>Arthropoda</taxon>
        <taxon>Hexapoda</taxon>
        <taxon>Insecta</taxon>
        <taxon>Pterygota</taxon>
        <taxon>Neoptera</taxon>
        <taxon>Endopterygota</taxon>
        <taxon>Hymenoptera</taxon>
        <taxon>Apocrita</taxon>
        <taxon>Proctotrupomorpha</taxon>
        <taxon>Chalcidoidea</taxon>
        <taxon>Aphelinidae</taxon>
        <taxon>Aphelininae</taxon>
        <taxon>Eretmocerus</taxon>
    </lineage>
</organism>
<evidence type="ECO:0000313" key="2">
    <source>
        <dbReference type="Proteomes" id="UP001239111"/>
    </source>
</evidence>
<protein>
    <submittedName>
        <fullName evidence="1">Uncharacterized protein</fullName>
    </submittedName>
</protein>
<comment type="caution">
    <text evidence="1">The sequence shown here is derived from an EMBL/GenBank/DDBJ whole genome shotgun (WGS) entry which is preliminary data.</text>
</comment>
<reference evidence="1" key="1">
    <citation type="submission" date="2023-04" db="EMBL/GenBank/DDBJ databases">
        <title>A chromosome-level genome assembly of the parasitoid wasp Eretmocerus hayati.</title>
        <authorList>
            <person name="Zhong Y."/>
            <person name="Liu S."/>
            <person name="Liu Y."/>
        </authorList>
    </citation>
    <scope>NUCLEOTIDE SEQUENCE</scope>
    <source>
        <strain evidence="1">ZJU_SS_LIU_2023</strain>
    </source>
</reference>